<dbReference type="RefSeq" id="WP_045111877.1">
    <property type="nucleotide sequence ID" value="NZ_CAWQZC010000137.1"/>
</dbReference>
<dbReference type="Pfam" id="PF03471">
    <property type="entry name" value="CorC_HlyC"/>
    <property type="match status" value="1"/>
</dbReference>
<dbReference type="AlphaFoldDB" id="A0A090IGQ7"/>
<reference evidence="12 14" key="1">
    <citation type="submission" date="2016-11" db="EMBL/GenBank/DDBJ databases">
        <authorList>
            <person name="Jaros S."/>
            <person name="Januszkiewicz K."/>
            <person name="Wedrychowicz H."/>
        </authorList>
    </citation>
    <scope>NUCLEOTIDE SEQUENCE [LARGE SCALE GENOMIC DNA]</scope>
    <source>
        <strain evidence="12">NVI 5450</strain>
    </source>
</reference>
<dbReference type="InterPro" id="IPR054115">
    <property type="entry name" value="CorC_N"/>
</dbReference>
<organism evidence="12 14">
    <name type="scientific">Moritella viscosa</name>
    <dbReference type="NCBI Taxonomy" id="80854"/>
    <lineage>
        <taxon>Bacteria</taxon>
        <taxon>Pseudomonadati</taxon>
        <taxon>Pseudomonadota</taxon>
        <taxon>Gammaproteobacteria</taxon>
        <taxon>Alteromonadales</taxon>
        <taxon>Moritellaceae</taxon>
        <taxon>Moritella</taxon>
    </lineage>
</organism>
<dbReference type="GO" id="GO:0050660">
    <property type="term" value="F:flavin adenine dinucleotide binding"/>
    <property type="evidence" value="ECO:0007669"/>
    <property type="project" value="InterPro"/>
</dbReference>
<evidence type="ECO:0000256" key="3">
    <source>
        <dbReference type="ARBA" id="ARBA00022737"/>
    </source>
</evidence>
<evidence type="ECO:0000259" key="10">
    <source>
        <dbReference type="PROSITE" id="PS51371"/>
    </source>
</evidence>
<proteinExistence type="inferred from homology"/>
<dbReference type="GeneID" id="61295930"/>
<dbReference type="SMART" id="SM00116">
    <property type="entry name" value="CBS"/>
    <property type="match status" value="2"/>
</dbReference>
<evidence type="ECO:0000256" key="1">
    <source>
        <dbReference type="ARBA" id="ARBA00006337"/>
    </source>
</evidence>
<dbReference type="HOGENOM" id="CLU_015237_3_0_6"/>
<comment type="function">
    <text evidence="7">Plays a role in the transport of magnesium and cobalt ions.</text>
</comment>
<dbReference type="SMART" id="SM01091">
    <property type="entry name" value="CorC_HlyC"/>
    <property type="match status" value="1"/>
</dbReference>
<keyword evidence="3" id="KW-0677">Repeat</keyword>
<dbReference type="InterPro" id="IPR036318">
    <property type="entry name" value="FAD-bd_PCMH-like_sf"/>
</dbReference>
<dbReference type="PANTHER" id="PTHR22777">
    <property type="entry name" value="HEMOLYSIN-RELATED"/>
    <property type="match status" value="1"/>
</dbReference>
<dbReference type="EMBL" id="FPLD01000060">
    <property type="protein sequence ID" value="SGY99906.1"/>
    <property type="molecule type" value="Genomic_DNA"/>
</dbReference>
<dbReference type="GO" id="GO:0005886">
    <property type="term" value="C:plasma membrane"/>
    <property type="evidence" value="ECO:0007669"/>
    <property type="project" value="TreeGrafter"/>
</dbReference>
<dbReference type="SUPFAM" id="SSF56176">
    <property type="entry name" value="FAD-binding/transporter-associated domain-like"/>
    <property type="match status" value="1"/>
</dbReference>
<evidence type="ECO:0000256" key="5">
    <source>
        <dbReference type="ARBA" id="ARBA00023122"/>
    </source>
</evidence>
<keyword evidence="6" id="KW-0170">Cobalt</keyword>
<evidence type="ECO:0000256" key="2">
    <source>
        <dbReference type="ARBA" id="ARBA00022448"/>
    </source>
</evidence>
<dbReference type="PANTHER" id="PTHR22777:SF27">
    <property type="entry name" value="MAGNESIUM AND COBALT EFFLUX PROTEIN CORC"/>
    <property type="match status" value="1"/>
</dbReference>
<keyword evidence="5 9" id="KW-0129">CBS domain</keyword>
<evidence type="ECO:0000313" key="13">
    <source>
        <dbReference type="Proteomes" id="UP000182660"/>
    </source>
</evidence>
<dbReference type="EMBL" id="FPLJ01000050">
    <property type="protein sequence ID" value="SGY90876.1"/>
    <property type="molecule type" value="Genomic_DNA"/>
</dbReference>
<dbReference type="Proteomes" id="UP000183794">
    <property type="component" value="Unassembled WGS sequence"/>
</dbReference>
<dbReference type="InterPro" id="IPR000644">
    <property type="entry name" value="CBS_dom"/>
</dbReference>
<reference evidence="11 13" key="2">
    <citation type="submission" date="2016-11" db="EMBL/GenBank/DDBJ databases">
        <authorList>
            <person name="Klemetsen T."/>
        </authorList>
    </citation>
    <scope>NUCLEOTIDE SEQUENCE [LARGE SCALE GENOMIC DNA]</scope>
    <source>
        <strain evidence="11">MT 2528</strain>
    </source>
</reference>
<evidence type="ECO:0000256" key="7">
    <source>
        <dbReference type="ARBA" id="ARBA00037273"/>
    </source>
</evidence>
<sequence>MNGDKPHSTNGSSKKGFFDKFSQLFQGEPKNREELVEVIQDAENRELIDQDTKDMIEGVLEVSGLKVRDIMIPRSQIITIDKSQRVEEFLPIMIDSAHSRFPVVNEDKDHIEGILLAKDLLKFVFTGAPDSLELSSIMRPAVVVPESKRVDKLLKEFRSERYHMAVVVDEFGGVSGLVTIEDILEEIVGEIEDEFDEDESAQEDIRRINKSVFSVQALTPVDDFNDYFASNFSDDEVDTIGGMIAHAFGHLPEQGEIITVDDFQFKVISADRRRIIQLQVKVPEAQQNRLAESA</sequence>
<keyword evidence="13" id="KW-1185">Reference proteome</keyword>
<evidence type="ECO:0000313" key="11">
    <source>
        <dbReference type="EMBL" id="SGY90876.1"/>
    </source>
</evidence>
<protein>
    <recommendedName>
        <fullName evidence="8">Magnesium and cobalt efflux protein CorC</fullName>
    </recommendedName>
</protein>
<dbReference type="Proteomes" id="UP000182660">
    <property type="component" value="Unassembled WGS sequence"/>
</dbReference>
<name>A0A090IGQ7_9GAMM</name>
<dbReference type="InterPro" id="IPR046342">
    <property type="entry name" value="CBS_dom_sf"/>
</dbReference>
<evidence type="ECO:0000313" key="12">
    <source>
        <dbReference type="EMBL" id="SGY99906.1"/>
    </source>
</evidence>
<feature type="domain" description="CBS" evidence="10">
    <location>
        <begin position="137"/>
        <end position="194"/>
    </location>
</feature>
<evidence type="ECO:0000313" key="14">
    <source>
        <dbReference type="Proteomes" id="UP000183794"/>
    </source>
</evidence>
<dbReference type="Pfam" id="PF00571">
    <property type="entry name" value="CBS"/>
    <property type="match status" value="2"/>
</dbReference>
<dbReference type="KEGG" id="mvs:MVIS_3913"/>
<dbReference type="STRING" id="80854.MVIS_3913"/>
<dbReference type="OrthoDB" id="9797674at2"/>
<comment type="similarity">
    <text evidence="1">Belongs to the UPF0053 family.</text>
</comment>
<evidence type="ECO:0000256" key="9">
    <source>
        <dbReference type="PROSITE-ProRule" id="PRU00703"/>
    </source>
</evidence>
<evidence type="ECO:0000256" key="4">
    <source>
        <dbReference type="ARBA" id="ARBA00022842"/>
    </source>
</evidence>
<dbReference type="PATRIC" id="fig|80854.5.peg.4140"/>
<dbReference type="Gene3D" id="3.10.580.10">
    <property type="entry name" value="CBS-domain"/>
    <property type="match status" value="1"/>
</dbReference>
<keyword evidence="2" id="KW-0813">Transport</keyword>
<accession>A0A090IGQ7</accession>
<dbReference type="CDD" id="cd04590">
    <property type="entry name" value="CBS_pair_CorC_HlyC_assoc"/>
    <property type="match status" value="1"/>
</dbReference>
<dbReference type="NCBIfam" id="NF011675">
    <property type="entry name" value="PRK15094.1"/>
    <property type="match status" value="1"/>
</dbReference>
<dbReference type="Gene3D" id="3.30.465.10">
    <property type="match status" value="1"/>
</dbReference>
<evidence type="ECO:0000256" key="8">
    <source>
        <dbReference type="ARBA" id="ARBA00040729"/>
    </source>
</evidence>
<gene>
    <name evidence="11" type="ORF">MT2528_2027</name>
    <name evidence="12" type="ORF">NVI5450_2250</name>
</gene>
<evidence type="ECO:0000256" key="6">
    <source>
        <dbReference type="ARBA" id="ARBA00023285"/>
    </source>
</evidence>
<dbReference type="InterPro" id="IPR005170">
    <property type="entry name" value="Transptr-assoc_dom"/>
</dbReference>
<dbReference type="InterPro" id="IPR016169">
    <property type="entry name" value="FAD-bd_PCMH_sub2"/>
</dbReference>
<dbReference type="SUPFAM" id="SSF54631">
    <property type="entry name" value="CBS-domain pair"/>
    <property type="match status" value="1"/>
</dbReference>
<dbReference type="Pfam" id="PF21917">
    <property type="entry name" value="NMB0537_N"/>
    <property type="match status" value="1"/>
</dbReference>
<dbReference type="InterPro" id="IPR044751">
    <property type="entry name" value="Ion_transp-like_CBS"/>
</dbReference>
<dbReference type="PROSITE" id="PS51371">
    <property type="entry name" value="CBS"/>
    <property type="match status" value="2"/>
</dbReference>
<dbReference type="FunFam" id="3.10.580.10:FF:000002">
    <property type="entry name" value="Magnesium/cobalt efflux protein CorC"/>
    <property type="match status" value="1"/>
</dbReference>
<feature type="domain" description="CBS" evidence="10">
    <location>
        <begin position="71"/>
        <end position="131"/>
    </location>
</feature>
<keyword evidence="4" id="KW-0460">Magnesium</keyword>